<proteinExistence type="predicted"/>
<dbReference type="AlphaFoldDB" id="A1ZRC7"/>
<dbReference type="Proteomes" id="UP000004095">
    <property type="component" value="Unassembled WGS sequence"/>
</dbReference>
<evidence type="ECO:0000313" key="1">
    <source>
        <dbReference type="EMBL" id="EAY27017.1"/>
    </source>
</evidence>
<accession>A1ZRC7</accession>
<reference evidence="1 2" key="1">
    <citation type="submission" date="2007-01" db="EMBL/GenBank/DDBJ databases">
        <authorList>
            <person name="Haygood M."/>
            <person name="Podell S."/>
            <person name="Anderson C."/>
            <person name="Hopkinson B."/>
            <person name="Roe K."/>
            <person name="Barbeau K."/>
            <person name="Gaasterland T."/>
            <person name="Ferriera S."/>
            <person name="Johnson J."/>
            <person name="Kravitz S."/>
            <person name="Beeson K."/>
            <person name="Sutton G."/>
            <person name="Rogers Y.-H."/>
            <person name="Friedman R."/>
            <person name="Frazier M."/>
            <person name="Venter J.C."/>
        </authorList>
    </citation>
    <scope>NUCLEOTIDE SEQUENCE [LARGE SCALE GENOMIC DNA]</scope>
    <source>
        <strain evidence="1 2">ATCC 23134</strain>
    </source>
</reference>
<sequence length="44" mass="4833">MKIVEKSSAGKEKSLDAKNLIPVNPSLFLNICLFNRTGISNNQV</sequence>
<keyword evidence="2" id="KW-1185">Reference proteome</keyword>
<comment type="caution">
    <text evidence="1">The sequence shown here is derived from an EMBL/GenBank/DDBJ whole genome shotgun (WGS) entry which is preliminary data.</text>
</comment>
<evidence type="ECO:0000313" key="2">
    <source>
        <dbReference type="Proteomes" id="UP000004095"/>
    </source>
</evidence>
<protein>
    <submittedName>
        <fullName evidence="1">Uncharacterized protein</fullName>
    </submittedName>
</protein>
<name>A1ZRC7_MICM2</name>
<dbReference type="EMBL" id="AAWS01000027">
    <property type="protein sequence ID" value="EAY27017.1"/>
    <property type="molecule type" value="Genomic_DNA"/>
</dbReference>
<gene>
    <name evidence="1" type="ORF">M23134_04705</name>
</gene>
<organism evidence="1 2">
    <name type="scientific">Microscilla marina ATCC 23134</name>
    <dbReference type="NCBI Taxonomy" id="313606"/>
    <lineage>
        <taxon>Bacteria</taxon>
        <taxon>Pseudomonadati</taxon>
        <taxon>Bacteroidota</taxon>
        <taxon>Cytophagia</taxon>
        <taxon>Cytophagales</taxon>
        <taxon>Microscillaceae</taxon>
        <taxon>Microscilla</taxon>
    </lineage>
</organism>